<dbReference type="OrthoDB" id="6434514at2759"/>
<comment type="caution">
    <text evidence="1">The sequence shown here is derived from an EMBL/GenBank/DDBJ whole genome shotgun (WGS) entry which is preliminary data.</text>
</comment>
<proteinExistence type="predicted"/>
<evidence type="ECO:0000313" key="1">
    <source>
        <dbReference type="EMBL" id="GFR31671.1"/>
    </source>
</evidence>
<accession>A0A8X6K5A7</accession>
<dbReference type="EMBL" id="BMAO01019616">
    <property type="protein sequence ID" value="GFR31671.1"/>
    <property type="molecule type" value="Genomic_DNA"/>
</dbReference>
<keyword evidence="2" id="KW-1185">Reference proteome</keyword>
<evidence type="ECO:0000313" key="2">
    <source>
        <dbReference type="Proteomes" id="UP000887116"/>
    </source>
</evidence>
<reference evidence="1" key="1">
    <citation type="submission" date="2020-07" db="EMBL/GenBank/DDBJ databases">
        <title>Multicomponent nature underlies the extraordinary mechanical properties of spider dragline silk.</title>
        <authorList>
            <person name="Kono N."/>
            <person name="Nakamura H."/>
            <person name="Mori M."/>
            <person name="Yoshida Y."/>
            <person name="Ohtoshi R."/>
            <person name="Malay A.D."/>
            <person name="Moran D.A.P."/>
            <person name="Tomita M."/>
            <person name="Numata K."/>
            <person name="Arakawa K."/>
        </authorList>
    </citation>
    <scope>NUCLEOTIDE SEQUENCE</scope>
</reference>
<feature type="non-terminal residue" evidence="1">
    <location>
        <position position="1"/>
    </location>
</feature>
<protein>
    <submittedName>
        <fullName evidence="1">Uncharacterized protein</fullName>
    </submittedName>
</protein>
<name>A0A8X6K5A7_TRICU</name>
<dbReference type="Proteomes" id="UP000887116">
    <property type="component" value="Unassembled WGS sequence"/>
</dbReference>
<gene>
    <name evidence="1" type="primary">NCL1_27634</name>
    <name evidence="1" type="ORF">TNCT_626791</name>
</gene>
<organism evidence="1 2">
    <name type="scientific">Trichonephila clavata</name>
    <name type="common">Joro spider</name>
    <name type="synonym">Nephila clavata</name>
    <dbReference type="NCBI Taxonomy" id="2740835"/>
    <lineage>
        <taxon>Eukaryota</taxon>
        <taxon>Metazoa</taxon>
        <taxon>Ecdysozoa</taxon>
        <taxon>Arthropoda</taxon>
        <taxon>Chelicerata</taxon>
        <taxon>Arachnida</taxon>
        <taxon>Araneae</taxon>
        <taxon>Araneomorphae</taxon>
        <taxon>Entelegynae</taxon>
        <taxon>Araneoidea</taxon>
        <taxon>Nephilidae</taxon>
        <taxon>Trichonephila</taxon>
    </lineage>
</organism>
<sequence length="91" mass="10852">MKKAVHIISARPTYEELFYPWLTHQVFFAIHSPFVPINPFRDGTALKPGYVYNIYIRVEEEHLLPHPYRSNCTDYEAMWKKNNRTGPRSQQ</sequence>
<dbReference type="AlphaFoldDB" id="A0A8X6K5A7"/>